<dbReference type="InterPro" id="IPR006015">
    <property type="entry name" value="Universal_stress_UspA"/>
</dbReference>
<dbReference type="GO" id="GO:0005737">
    <property type="term" value="C:cytoplasm"/>
    <property type="evidence" value="ECO:0007669"/>
    <property type="project" value="UniProtKB-SubCell"/>
</dbReference>
<name>A0A7G5EL35_9BURK</name>
<dbReference type="PRINTS" id="PR01438">
    <property type="entry name" value="UNVRSLSTRESS"/>
</dbReference>
<dbReference type="EMBL" id="CP058554">
    <property type="protein sequence ID" value="QMV74710.1"/>
    <property type="molecule type" value="Genomic_DNA"/>
</dbReference>
<dbReference type="KEGG" id="cpis:HS961_18755"/>
<dbReference type="PANTHER" id="PTHR46268">
    <property type="entry name" value="STRESS RESPONSE PROTEIN NHAX"/>
    <property type="match status" value="1"/>
</dbReference>
<keyword evidence="5" id="KW-1185">Reference proteome</keyword>
<evidence type="ECO:0000313" key="4">
    <source>
        <dbReference type="EMBL" id="QMV74710.1"/>
    </source>
</evidence>
<gene>
    <name evidence="4" type="ORF">HS961_18755</name>
</gene>
<dbReference type="SUPFAM" id="SSF52402">
    <property type="entry name" value="Adenine nucleotide alpha hydrolases-like"/>
    <property type="match status" value="1"/>
</dbReference>
<reference evidence="4 5" key="1">
    <citation type="journal article" date="2020" name="G3 (Bethesda)">
        <title>CeMbio - The Caenorhabditis elegans Microbiome Resource.</title>
        <authorList>
            <person name="Dirksen P."/>
            <person name="Assie A."/>
            <person name="Zimmermann J."/>
            <person name="Zhang F."/>
            <person name="Tietje A.M."/>
            <person name="Marsh S.A."/>
            <person name="Felix M.A."/>
            <person name="Shapira M."/>
            <person name="Kaleta C."/>
            <person name="Schulenburg H."/>
            <person name="Samuel B."/>
        </authorList>
    </citation>
    <scope>NUCLEOTIDE SEQUENCE [LARGE SCALE GENOMIC DNA]</scope>
    <source>
        <strain evidence="4 5">BIGb0172</strain>
    </source>
</reference>
<dbReference type="PANTHER" id="PTHR46268:SF15">
    <property type="entry name" value="UNIVERSAL STRESS PROTEIN HP_0031"/>
    <property type="match status" value="1"/>
</dbReference>
<evidence type="ECO:0000313" key="5">
    <source>
        <dbReference type="Proteomes" id="UP000515240"/>
    </source>
</evidence>
<dbReference type="CDD" id="cd00293">
    <property type="entry name" value="USP-like"/>
    <property type="match status" value="1"/>
</dbReference>
<proteinExistence type="inferred from homology"/>
<dbReference type="PIRSF" id="PIRSF006276">
    <property type="entry name" value="UspA"/>
    <property type="match status" value="1"/>
</dbReference>
<feature type="domain" description="UspA" evidence="3">
    <location>
        <begin position="1"/>
        <end position="147"/>
    </location>
</feature>
<dbReference type="AlphaFoldDB" id="A0A7G5EL35"/>
<dbReference type="Gene3D" id="3.40.50.620">
    <property type="entry name" value="HUPs"/>
    <property type="match status" value="1"/>
</dbReference>
<dbReference type="InterPro" id="IPR014729">
    <property type="entry name" value="Rossmann-like_a/b/a_fold"/>
</dbReference>
<dbReference type="InterPro" id="IPR006016">
    <property type="entry name" value="UspA"/>
</dbReference>
<comment type="similarity">
    <text evidence="1 2">Belongs to the universal stress protein A family.</text>
</comment>
<dbReference type="Pfam" id="PF00582">
    <property type="entry name" value="Usp"/>
    <property type="match status" value="1"/>
</dbReference>
<accession>A0A7G5EL35</accession>
<comment type="subcellular location">
    <subcellularLocation>
        <location evidence="2">Cytoplasm</location>
    </subcellularLocation>
</comment>
<sequence>MYQHILLATDGSELSEKAVQHALALAKLSHATVTAVNISPNYPRSYFEGSTMQNPDDIARIEEGWERAAQSVVDKVVAEGAAAGVPVKTLVIKSDLIAEALLETARDERCDLIVMASHGYRGLKRLLLGSETQHVLTHATIPVLVLR</sequence>
<dbReference type="Proteomes" id="UP000515240">
    <property type="component" value="Chromosome"/>
</dbReference>
<protein>
    <recommendedName>
        <fullName evidence="2">Universal stress protein</fullName>
    </recommendedName>
</protein>
<keyword evidence="2" id="KW-0963">Cytoplasm</keyword>
<evidence type="ECO:0000256" key="1">
    <source>
        <dbReference type="ARBA" id="ARBA00008791"/>
    </source>
</evidence>
<organism evidence="4 5">
    <name type="scientific">Comamonas piscis</name>
    <dbReference type="NCBI Taxonomy" id="1562974"/>
    <lineage>
        <taxon>Bacteria</taxon>
        <taxon>Pseudomonadati</taxon>
        <taxon>Pseudomonadota</taxon>
        <taxon>Betaproteobacteria</taxon>
        <taxon>Burkholderiales</taxon>
        <taxon>Comamonadaceae</taxon>
        <taxon>Comamonas</taxon>
    </lineage>
</organism>
<evidence type="ECO:0000256" key="2">
    <source>
        <dbReference type="PIRNR" id="PIRNR006276"/>
    </source>
</evidence>
<dbReference type="RefSeq" id="WP_182324592.1">
    <property type="nucleotide sequence ID" value="NZ_CP058554.1"/>
</dbReference>
<evidence type="ECO:0000259" key="3">
    <source>
        <dbReference type="Pfam" id="PF00582"/>
    </source>
</evidence>